<dbReference type="Proteomes" id="UP000000485">
    <property type="component" value="Chromosome"/>
</dbReference>
<evidence type="ECO:0000313" key="3">
    <source>
        <dbReference type="Proteomes" id="UP000000485"/>
    </source>
</evidence>
<organism evidence="2 3">
    <name type="scientific">Cellulomonas gilvus (strain ATCC 13127 / NRRL B-14078)</name>
    <name type="common">Cellvibrio gilvus</name>
    <dbReference type="NCBI Taxonomy" id="593907"/>
    <lineage>
        <taxon>Bacteria</taxon>
        <taxon>Bacillati</taxon>
        <taxon>Actinomycetota</taxon>
        <taxon>Actinomycetes</taxon>
        <taxon>Micrococcales</taxon>
        <taxon>Cellulomonadaceae</taxon>
        <taxon>Cellulomonas</taxon>
    </lineage>
</organism>
<gene>
    <name evidence="2" type="ordered locus">Celgi_0067</name>
</gene>
<dbReference type="HOGENOM" id="CLU_007383_5_1_11"/>
<accession>F8A279</accession>
<dbReference type="PANTHER" id="PTHR12126:SF11">
    <property type="entry name" value="NADH DEHYDROGENASE [UBIQUINONE] 1 ALPHA SUBCOMPLEX SUBUNIT 9, MITOCHONDRIAL"/>
    <property type="match status" value="1"/>
</dbReference>
<sequence length="263" mass="27743">MVDDPAWSDDAPVLVTGGTGMLGRRVVAELRRRGYAVRVLSRHPATDDAPGVERVVGDLTTGAGLTAAVDGVRTVVHCASEPNRPAHDVEAAGRLLAAARGAGTAHLIDISIVGVDAVPYGYYRAKRDVEELVETGGVPWTILRTTQFHQFVAQLLDRLGAGPVALVPRGLRVQPIDVGEVATRLVDLVEAGPSGRVEDMGGPQMLAVAEAVRILAAARGRRSLTLAVPIPGRTMRAFRAGRHLTPDRAVGRRTFAEAVADAP</sequence>
<dbReference type="InterPro" id="IPR051207">
    <property type="entry name" value="ComplexI_NDUFA9_subunit"/>
</dbReference>
<dbReference type="Pfam" id="PF13460">
    <property type="entry name" value="NAD_binding_10"/>
    <property type="match status" value="1"/>
</dbReference>
<dbReference type="RefSeq" id="WP_013882129.1">
    <property type="nucleotide sequence ID" value="NC_015671.1"/>
</dbReference>
<dbReference type="eggNOG" id="COG0702">
    <property type="taxonomic scope" value="Bacteria"/>
</dbReference>
<dbReference type="AlphaFoldDB" id="F8A279"/>
<dbReference type="STRING" id="593907.Celgi_0067"/>
<dbReference type="EMBL" id="CP002665">
    <property type="protein sequence ID" value="AEI10599.1"/>
    <property type="molecule type" value="Genomic_DNA"/>
</dbReference>
<protein>
    <submittedName>
        <fullName evidence="2">NAD-dependent epimerase/dehydratase</fullName>
    </submittedName>
</protein>
<dbReference type="InterPro" id="IPR016040">
    <property type="entry name" value="NAD(P)-bd_dom"/>
</dbReference>
<dbReference type="InterPro" id="IPR036291">
    <property type="entry name" value="NAD(P)-bd_dom_sf"/>
</dbReference>
<proteinExistence type="predicted"/>
<dbReference type="Gene3D" id="3.40.50.720">
    <property type="entry name" value="NAD(P)-binding Rossmann-like Domain"/>
    <property type="match status" value="1"/>
</dbReference>
<feature type="domain" description="NAD(P)-binding" evidence="1">
    <location>
        <begin position="17"/>
        <end position="153"/>
    </location>
</feature>
<evidence type="ECO:0000313" key="2">
    <source>
        <dbReference type="EMBL" id="AEI10599.1"/>
    </source>
</evidence>
<dbReference type="OrthoDB" id="9771302at2"/>
<dbReference type="SUPFAM" id="SSF51735">
    <property type="entry name" value="NAD(P)-binding Rossmann-fold domains"/>
    <property type="match status" value="1"/>
</dbReference>
<dbReference type="PANTHER" id="PTHR12126">
    <property type="entry name" value="NADH-UBIQUINONE OXIDOREDUCTASE 39 KDA SUBUNIT-RELATED"/>
    <property type="match status" value="1"/>
</dbReference>
<evidence type="ECO:0000259" key="1">
    <source>
        <dbReference type="Pfam" id="PF13460"/>
    </source>
</evidence>
<reference evidence="3" key="1">
    <citation type="submission" date="2011-04" db="EMBL/GenBank/DDBJ databases">
        <title>Complete sequence of Cellvibrio gilvus ATCC 13127.</title>
        <authorList>
            <person name="Lucas S."/>
            <person name="Han J."/>
            <person name="Lapidus A."/>
            <person name="Cheng J.-F."/>
            <person name="Goodwin L."/>
            <person name="Pitluck S."/>
            <person name="Peters L."/>
            <person name="Munk A."/>
            <person name="Detter J.C."/>
            <person name="Han C."/>
            <person name="Tapia R."/>
            <person name="Land M."/>
            <person name="Hauser L."/>
            <person name="Kyrpides N."/>
            <person name="Ivanova N."/>
            <person name="Ovchinnikova G."/>
            <person name="Pagani I."/>
            <person name="Mead D."/>
            <person name="Brumm P."/>
            <person name="Woyke T."/>
        </authorList>
    </citation>
    <scope>NUCLEOTIDE SEQUENCE [LARGE SCALE GENOMIC DNA]</scope>
    <source>
        <strain evidence="3">ATCC 13127 / NRRL B-14078</strain>
    </source>
</reference>
<dbReference type="GO" id="GO:0044877">
    <property type="term" value="F:protein-containing complex binding"/>
    <property type="evidence" value="ECO:0007669"/>
    <property type="project" value="TreeGrafter"/>
</dbReference>
<dbReference type="KEGG" id="cga:Celgi_0067"/>
<keyword evidence="3" id="KW-1185">Reference proteome</keyword>
<name>F8A279_CELGA</name>